<dbReference type="OrthoDB" id="8913592at2"/>
<gene>
    <name evidence="1" type="ORF">GX576_13270</name>
</gene>
<dbReference type="Proteomes" id="UP000536534">
    <property type="component" value="Unassembled WGS sequence"/>
</dbReference>
<dbReference type="RefSeq" id="WP_068809134.1">
    <property type="nucleotide sequence ID" value="NZ_MBFM01000005.1"/>
</dbReference>
<reference evidence="1 2" key="1">
    <citation type="journal article" date="2020" name="Biotechnol. Biofuels">
        <title>New insights from the biogas microbiome by comprehensive genome-resolved metagenomics of nearly 1600 species originating from multiple anaerobic digesters.</title>
        <authorList>
            <person name="Campanaro S."/>
            <person name="Treu L."/>
            <person name="Rodriguez-R L.M."/>
            <person name="Kovalovszki A."/>
            <person name="Ziels R.M."/>
            <person name="Maus I."/>
            <person name="Zhu X."/>
            <person name="Kougias P.G."/>
            <person name="Basile A."/>
            <person name="Luo G."/>
            <person name="Schluter A."/>
            <person name="Konstantinidis K.T."/>
            <person name="Angelidaki I."/>
        </authorList>
    </citation>
    <scope>NUCLEOTIDE SEQUENCE [LARGE SCALE GENOMIC DNA]</scope>
    <source>
        <strain evidence="1">AS06rmzACSIP_256</strain>
    </source>
</reference>
<sequence length="69" mass="7765">MSNPWMKSNPFMSMWLSGFNAMLGASRGIMTAEANRQATAMMNESIKMMTDFWTAMLVPPGMGGSRRRR</sequence>
<evidence type="ECO:0000313" key="1">
    <source>
        <dbReference type="EMBL" id="NLF55342.1"/>
    </source>
</evidence>
<dbReference type="EMBL" id="JAAYYV010000366">
    <property type="protein sequence ID" value="NLF55342.1"/>
    <property type="molecule type" value="Genomic_DNA"/>
</dbReference>
<protein>
    <submittedName>
        <fullName evidence="1">Uncharacterized protein</fullName>
    </submittedName>
</protein>
<dbReference type="AlphaFoldDB" id="A0A7X7LY21"/>
<proteinExistence type="predicted"/>
<evidence type="ECO:0000313" key="2">
    <source>
        <dbReference type="Proteomes" id="UP000536534"/>
    </source>
</evidence>
<comment type="caution">
    <text evidence="1">The sequence shown here is derived from an EMBL/GenBank/DDBJ whole genome shotgun (WGS) entry which is preliminary data.</text>
</comment>
<name>A0A7X7LY21_9RHOO</name>
<accession>A0A7X7LY21</accession>
<organism evidence="1 2">
    <name type="scientific">Thauera phenolivorans</name>
    <dbReference type="NCBI Taxonomy" id="1792543"/>
    <lineage>
        <taxon>Bacteria</taxon>
        <taxon>Pseudomonadati</taxon>
        <taxon>Pseudomonadota</taxon>
        <taxon>Betaproteobacteria</taxon>
        <taxon>Rhodocyclales</taxon>
        <taxon>Zoogloeaceae</taxon>
        <taxon>Thauera</taxon>
    </lineage>
</organism>